<name>A0A4C1T536_EUMVA</name>
<accession>A0A4C1T536</accession>
<comment type="caution">
    <text evidence="2">The sequence shown here is derived from an EMBL/GenBank/DDBJ whole genome shotgun (WGS) entry which is preliminary data.</text>
</comment>
<evidence type="ECO:0000313" key="3">
    <source>
        <dbReference type="Proteomes" id="UP000299102"/>
    </source>
</evidence>
<organism evidence="2 3">
    <name type="scientific">Eumeta variegata</name>
    <name type="common">Bagworm moth</name>
    <name type="synonym">Eumeta japonica</name>
    <dbReference type="NCBI Taxonomy" id="151549"/>
    <lineage>
        <taxon>Eukaryota</taxon>
        <taxon>Metazoa</taxon>
        <taxon>Ecdysozoa</taxon>
        <taxon>Arthropoda</taxon>
        <taxon>Hexapoda</taxon>
        <taxon>Insecta</taxon>
        <taxon>Pterygota</taxon>
        <taxon>Neoptera</taxon>
        <taxon>Endopterygota</taxon>
        <taxon>Lepidoptera</taxon>
        <taxon>Glossata</taxon>
        <taxon>Ditrysia</taxon>
        <taxon>Tineoidea</taxon>
        <taxon>Psychidae</taxon>
        <taxon>Oiketicinae</taxon>
        <taxon>Eumeta</taxon>
    </lineage>
</organism>
<sequence length="103" mass="11508">MPCRGMQRGCAGAHQSRGGRVSGHHAILLLFSNYAKSQVDIRARCQGEPPAPETPRGMRRQLQMPTGDPRPLSVECAPPPTTFRCRRHAGRLRVARHARERFV</sequence>
<reference evidence="2 3" key="1">
    <citation type="journal article" date="2019" name="Commun. Biol.">
        <title>The bagworm genome reveals a unique fibroin gene that provides high tensile strength.</title>
        <authorList>
            <person name="Kono N."/>
            <person name="Nakamura H."/>
            <person name="Ohtoshi R."/>
            <person name="Tomita M."/>
            <person name="Numata K."/>
            <person name="Arakawa K."/>
        </authorList>
    </citation>
    <scope>NUCLEOTIDE SEQUENCE [LARGE SCALE GENOMIC DNA]</scope>
</reference>
<protein>
    <submittedName>
        <fullName evidence="2">Uncharacterized protein</fullName>
    </submittedName>
</protein>
<proteinExistence type="predicted"/>
<keyword evidence="3" id="KW-1185">Reference proteome</keyword>
<dbReference type="AlphaFoldDB" id="A0A4C1T536"/>
<dbReference type="EMBL" id="BGZK01000036">
    <property type="protein sequence ID" value="GBP09619.1"/>
    <property type="molecule type" value="Genomic_DNA"/>
</dbReference>
<evidence type="ECO:0000256" key="1">
    <source>
        <dbReference type="SAM" id="MobiDB-lite"/>
    </source>
</evidence>
<dbReference type="Proteomes" id="UP000299102">
    <property type="component" value="Unassembled WGS sequence"/>
</dbReference>
<gene>
    <name evidence="2" type="ORF">EVAR_76602_1</name>
</gene>
<evidence type="ECO:0000313" key="2">
    <source>
        <dbReference type="EMBL" id="GBP09619.1"/>
    </source>
</evidence>
<feature type="region of interest" description="Disordered" evidence="1">
    <location>
        <begin position="45"/>
        <end position="79"/>
    </location>
</feature>